<dbReference type="RefSeq" id="WP_006521316.1">
    <property type="nucleotide sequence ID" value="NC_021184.1"/>
</dbReference>
<dbReference type="eggNOG" id="COG3617">
    <property type="taxonomic scope" value="Bacteria"/>
</dbReference>
<dbReference type="InterPro" id="IPR003497">
    <property type="entry name" value="BRO_N_domain"/>
</dbReference>
<keyword evidence="3" id="KW-1185">Reference proteome</keyword>
<dbReference type="SMART" id="SM01040">
    <property type="entry name" value="Bro-N"/>
    <property type="match status" value="1"/>
</dbReference>
<name>R4KLS7_9FIRM</name>
<dbReference type="Pfam" id="PF02498">
    <property type="entry name" value="Bro-N"/>
    <property type="match status" value="1"/>
</dbReference>
<dbReference type="STRING" id="767817.Desgi_4387"/>
<dbReference type="PANTHER" id="PTHR36180">
    <property type="entry name" value="DNA-BINDING PROTEIN-RELATED-RELATED"/>
    <property type="match status" value="1"/>
</dbReference>
<sequence>MMTVFKNKDFGEVRSILINQEPWFVGKDVAEILAYKEPHKAIARHVDEDDGMKHPISDNLGRVQETLLINESGLYALIISSRLPRAKAFKRWITSEVLPTLRRTGGYSMRPKGPSLSEIIRFLKLIRDVMVAQGCNERDIAVTVNNICQQFQIQLPTEFIRLSDLEVKFMQFLYRDELARQMSSGDAIAVFLGREISDISEERYQQLKTIYCDIEKN</sequence>
<evidence type="ECO:0000313" key="2">
    <source>
        <dbReference type="EMBL" id="AGL03629.1"/>
    </source>
</evidence>
<evidence type="ECO:0000259" key="1">
    <source>
        <dbReference type="PROSITE" id="PS51750"/>
    </source>
</evidence>
<gene>
    <name evidence="2" type="ORF">Desgi_4387</name>
</gene>
<organism evidence="2 3">
    <name type="scientific">Desulfoscipio gibsoniae DSM 7213</name>
    <dbReference type="NCBI Taxonomy" id="767817"/>
    <lineage>
        <taxon>Bacteria</taxon>
        <taxon>Bacillati</taxon>
        <taxon>Bacillota</taxon>
        <taxon>Clostridia</taxon>
        <taxon>Eubacteriales</taxon>
        <taxon>Desulfallaceae</taxon>
        <taxon>Desulfoscipio</taxon>
    </lineage>
</organism>
<protein>
    <submittedName>
        <fullName evidence="2">Prophage antirepressor</fullName>
    </submittedName>
</protein>
<dbReference type="KEGG" id="dgi:Desgi_4387"/>
<dbReference type="HOGENOM" id="CLU_1438795_0_0_9"/>
<accession>R4KLS7</accession>
<dbReference type="PROSITE" id="PS51750">
    <property type="entry name" value="BRO_N"/>
    <property type="match status" value="1"/>
</dbReference>
<evidence type="ECO:0000313" key="3">
    <source>
        <dbReference type="Proteomes" id="UP000013520"/>
    </source>
</evidence>
<proteinExistence type="predicted"/>
<feature type="domain" description="Bro-N" evidence="1">
    <location>
        <begin position="1"/>
        <end position="105"/>
    </location>
</feature>
<reference evidence="2 3" key="1">
    <citation type="submission" date="2012-01" db="EMBL/GenBank/DDBJ databases">
        <title>Complete sequence of Desulfotomaculum gibsoniae DSM 7213.</title>
        <authorList>
            <consortium name="US DOE Joint Genome Institute"/>
            <person name="Lucas S."/>
            <person name="Han J."/>
            <person name="Lapidus A."/>
            <person name="Cheng J.-F."/>
            <person name="Goodwin L."/>
            <person name="Pitluck S."/>
            <person name="Peters L."/>
            <person name="Ovchinnikova G."/>
            <person name="Teshima H."/>
            <person name="Detter J.C."/>
            <person name="Han C."/>
            <person name="Tapia R."/>
            <person name="Land M."/>
            <person name="Hauser L."/>
            <person name="Kyrpides N."/>
            <person name="Ivanova N."/>
            <person name="Pagani I."/>
            <person name="Parshina S."/>
            <person name="Plugge C."/>
            <person name="Muyzer G."/>
            <person name="Kuever J."/>
            <person name="Ivanova A."/>
            <person name="Nazina T."/>
            <person name="Klenk H.-P."/>
            <person name="Brambilla E."/>
            <person name="Spring S."/>
            <person name="Stams A.F."/>
            <person name="Woyke T."/>
        </authorList>
    </citation>
    <scope>NUCLEOTIDE SEQUENCE [LARGE SCALE GENOMIC DNA]</scope>
    <source>
        <strain evidence="2 3">DSM 7213</strain>
    </source>
</reference>
<dbReference type="Proteomes" id="UP000013520">
    <property type="component" value="Chromosome"/>
</dbReference>
<dbReference type="PANTHER" id="PTHR36180:SF2">
    <property type="entry name" value="BRO FAMILY PROTEIN"/>
    <property type="match status" value="1"/>
</dbReference>
<dbReference type="AlphaFoldDB" id="R4KLS7"/>
<dbReference type="EMBL" id="CP003273">
    <property type="protein sequence ID" value="AGL03629.1"/>
    <property type="molecule type" value="Genomic_DNA"/>
</dbReference>